<comment type="similarity">
    <text evidence="1">Belongs to the MecA family.</text>
</comment>
<dbReference type="EMBL" id="FNHZ01000005">
    <property type="protein sequence ID" value="SDN05986.1"/>
    <property type="molecule type" value="Genomic_DNA"/>
</dbReference>
<organism evidence="3 4">
    <name type="scientific">Lachnospira pectinoschiza</name>
    <dbReference type="NCBI Taxonomy" id="28052"/>
    <lineage>
        <taxon>Bacteria</taxon>
        <taxon>Bacillati</taxon>
        <taxon>Bacillota</taxon>
        <taxon>Clostridia</taxon>
        <taxon>Lachnospirales</taxon>
        <taxon>Lachnospiraceae</taxon>
        <taxon>Lachnospira</taxon>
    </lineage>
</organism>
<dbReference type="RefSeq" id="WP_074521807.1">
    <property type="nucleotide sequence ID" value="NZ_FNHZ01000005.1"/>
</dbReference>
<keyword evidence="4" id="KW-1185">Reference proteome</keyword>
<evidence type="ECO:0000256" key="2">
    <source>
        <dbReference type="SAM" id="MobiDB-lite"/>
    </source>
</evidence>
<evidence type="ECO:0000313" key="3">
    <source>
        <dbReference type="EMBL" id="SDN05986.1"/>
    </source>
</evidence>
<dbReference type="AlphaFoldDB" id="A0A1G9YBE8"/>
<dbReference type="InterPro" id="IPR038471">
    <property type="entry name" value="MecA_C_sf"/>
</dbReference>
<feature type="region of interest" description="Disordered" evidence="2">
    <location>
        <begin position="134"/>
        <end position="175"/>
    </location>
</feature>
<name>A0A1G9YBE8_9FIRM</name>
<gene>
    <name evidence="3" type="ORF">SAMN05216544_1753</name>
</gene>
<dbReference type="Pfam" id="PF05389">
    <property type="entry name" value="MecA"/>
    <property type="match status" value="1"/>
</dbReference>
<dbReference type="Gene3D" id="3.30.70.1950">
    <property type="match status" value="1"/>
</dbReference>
<protein>
    <submittedName>
        <fullName evidence="3">Adapter protein MecA 1/2</fullName>
    </submittedName>
</protein>
<dbReference type="Proteomes" id="UP000187651">
    <property type="component" value="Unassembled WGS sequence"/>
</dbReference>
<sequence length="280" mass="32161">MEFRKIDDTKFQCRLLEEDLENNNISLDDFFRNDTVKIHGLLDAVMEEAKESIGVDLDGGVMSLQLAPQPDHSILLTISTGKEDFNSMLKQAGSDLSQSFAKDLQKNVFKNVTDAKNPDFKSFDKISEIFKNMEEDSEEKEDEASKIEKLEGEIGKPDQTTASKEDALTEEKAKKTRKPKDNTRFLVGVFVFNSLEEFEEMCSKAAKTWRVTNSLWKNDDKYYLVINRGSCSKEKYIQLLNTVVEYGKFDWAGEERVSYVKEHFTPVIKNNAINTVKRYL</sequence>
<evidence type="ECO:0000313" key="4">
    <source>
        <dbReference type="Proteomes" id="UP000187651"/>
    </source>
</evidence>
<proteinExistence type="inferred from homology"/>
<accession>A0A1G9YBE8</accession>
<feature type="compositionally biased region" description="Basic and acidic residues" evidence="2">
    <location>
        <begin position="163"/>
        <end position="175"/>
    </location>
</feature>
<evidence type="ECO:0000256" key="1">
    <source>
        <dbReference type="ARBA" id="ARBA00005397"/>
    </source>
</evidence>
<dbReference type="OrthoDB" id="2040154at2"/>
<dbReference type="InterPro" id="IPR008681">
    <property type="entry name" value="Neg-reg_MecA"/>
</dbReference>
<feature type="compositionally biased region" description="Basic and acidic residues" evidence="2">
    <location>
        <begin position="143"/>
        <end position="156"/>
    </location>
</feature>
<reference evidence="4" key="1">
    <citation type="submission" date="2016-10" db="EMBL/GenBank/DDBJ databases">
        <authorList>
            <person name="Varghese N."/>
            <person name="Submissions S."/>
        </authorList>
    </citation>
    <scope>NUCLEOTIDE SEQUENCE [LARGE SCALE GENOMIC DNA]</scope>
    <source>
        <strain evidence="4">M83</strain>
    </source>
</reference>